<dbReference type="GO" id="GO:0006888">
    <property type="term" value="P:endoplasmic reticulum to Golgi vesicle-mediated transport"/>
    <property type="evidence" value="ECO:0007669"/>
    <property type="project" value="TreeGrafter"/>
</dbReference>
<evidence type="ECO:0000313" key="13">
    <source>
        <dbReference type="EMBL" id="GJJ71191.1"/>
    </source>
</evidence>
<dbReference type="SUPFAM" id="SSF53474">
    <property type="entry name" value="alpha/beta-Hydrolases"/>
    <property type="match status" value="1"/>
</dbReference>
<evidence type="ECO:0000256" key="4">
    <source>
        <dbReference type="ARBA" id="ARBA00022692"/>
    </source>
</evidence>
<keyword evidence="4 10" id="KW-0812">Transmembrane</keyword>
<evidence type="ECO:0000259" key="11">
    <source>
        <dbReference type="Pfam" id="PF07819"/>
    </source>
</evidence>
<feature type="transmembrane region" description="Helical" evidence="10">
    <location>
        <begin position="809"/>
        <end position="834"/>
    </location>
</feature>
<keyword evidence="8 10" id="KW-1133">Transmembrane helix</keyword>
<evidence type="ECO:0000256" key="7">
    <source>
        <dbReference type="ARBA" id="ARBA00022927"/>
    </source>
</evidence>
<comment type="similarity">
    <text evidence="2 10">Belongs to the GPI inositol-deacylase family.</text>
</comment>
<keyword evidence="3 10" id="KW-0813">Transport</keyword>
<sequence length="963" mass="108578">MTYMQPTYYRLLAFDANQTQYAAKYGLMFYRDEHDPHPRLAQSNLRHIGERDWAIEKEAKWHPTGVPVLFIPGNAGSARQVRSIAKEASTYYHETVPREQGTRDQGSRPLDFFTVDLNEEFSAFHGHLLLDQAQYINQAIAFILSLYPESGQDGFPRPTSVVLVGHSMGGIVARTIFLQNNYQQGSVNTIVTVATPHMAAPISLDSQVTTIYARIEDFWRASYQRTDRGLLKDVSLVSIMGGNLDITVNSDSGNIQHIVPPSNGFSVFTSSIPHAWVGCDHLSILWCNQVAKAIGKAMVEIIDARLAGQVKQLDHRMSVFHKVLITGSKILRGAQADRPLSLDGLRHSFVNLDERWSLPSSNAEHYHVLELSDSKQSTLQILTDHSLEQGSRLEVLLCSQGTSELMRCGQDGLSFVPTPASTPSSSLPLFEGEYHTAKEFRFHQGALTSGTKDIAQHLVVVDRGPQYGDQGFLQVQIQRENSNSRFLQTTNTDLLLNGLRLTLEPQLSTVIELPNMDNSLLAYNLKASRPGCEGSRTHFTPFLRQSSWAMYEDKFSVNILAKPEGIDLNFHGDLPYLARAPLKNKKGVELTPWMDPTCDSPMTVELTVDKFGSVGKAVIRYRMAAIVFTFMVVLLTLRAQLQGWFKGESFASFGSTLVSLSKGTFWKFSGLLTGISVLQTLLATADSDGVLRRWRLQDVLLGSNDLFFWFLAPVFFQLAVGIVALVWVVLTGLVVSISWTMRSGALSRQWSPRNRTLSVVFLLSLIALVVPHPFIFTGSLLTLIFSSARVLSVAKRTESKSSKELWDRFHWMMTMVMVLFFLLPFAVPVLMVWIRNIAGRWFVSFPSDHRLVSIAPFLVLVEELIHGAVVPRKTIFARYSSKLTIWILNGMLGYLIWSGMRFNWQIYGMTHSFVLWILALLFQQTRYGLQLSRQFEIYIWRPVQQYLPDVVSRNERTEESKQD</sequence>
<keyword evidence="14" id="KW-1185">Reference proteome</keyword>
<dbReference type="InterPro" id="IPR056824">
    <property type="entry name" value="PGAP1_TMD"/>
</dbReference>
<dbReference type="Gene3D" id="3.40.50.1820">
    <property type="entry name" value="alpha/beta hydrolase"/>
    <property type="match status" value="1"/>
</dbReference>
<dbReference type="Proteomes" id="UP000827284">
    <property type="component" value="Unassembled WGS sequence"/>
</dbReference>
<comment type="function">
    <text evidence="10">Involved in inositol deacylation of GPI-anchored proteins which plays important roles in the quality control and ER-associated degradation of GPI-anchored proteins.</text>
</comment>
<evidence type="ECO:0000256" key="9">
    <source>
        <dbReference type="ARBA" id="ARBA00023136"/>
    </source>
</evidence>
<evidence type="ECO:0000256" key="10">
    <source>
        <dbReference type="RuleBase" id="RU365011"/>
    </source>
</evidence>
<dbReference type="InterPro" id="IPR012908">
    <property type="entry name" value="PGAP1-ab_dom-like"/>
</dbReference>
<dbReference type="OrthoDB" id="348976at2759"/>
<dbReference type="GO" id="GO:0050185">
    <property type="term" value="F:phosphatidylinositol deacylase activity"/>
    <property type="evidence" value="ECO:0007669"/>
    <property type="project" value="TreeGrafter"/>
</dbReference>
<feature type="transmembrane region" description="Helical" evidence="10">
    <location>
        <begin position="906"/>
        <end position="923"/>
    </location>
</feature>
<evidence type="ECO:0000256" key="6">
    <source>
        <dbReference type="ARBA" id="ARBA00022824"/>
    </source>
</evidence>
<evidence type="ECO:0000313" key="14">
    <source>
        <dbReference type="Proteomes" id="UP000827284"/>
    </source>
</evidence>
<dbReference type="PANTHER" id="PTHR15495">
    <property type="entry name" value="NEGATIVE REGULATOR OF VESICLE FORMATION-RELATED"/>
    <property type="match status" value="1"/>
</dbReference>
<feature type="transmembrane region" description="Helical" evidence="10">
    <location>
        <begin position="706"/>
        <end position="739"/>
    </location>
</feature>
<comment type="subcellular location">
    <subcellularLocation>
        <location evidence="1">Endoplasmic reticulum membrane</location>
        <topology evidence="1">Multi-pass membrane protein</topology>
    </subcellularLocation>
</comment>
<dbReference type="Pfam" id="PF07819">
    <property type="entry name" value="PGAP1"/>
    <property type="match status" value="1"/>
</dbReference>
<comment type="caution">
    <text evidence="10">Lacks conserved residue(s) required for the propagation of feature annotation.</text>
</comment>
<dbReference type="PANTHER" id="PTHR15495:SF7">
    <property type="entry name" value="GPI INOSITOL-DEACYLASE"/>
    <property type="match status" value="1"/>
</dbReference>
<keyword evidence="9 10" id="KW-0472">Membrane</keyword>
<organism evidence="13 14">
    <name type="scientific">Entomortierella parvispora</name>
    <dbReference type="NCBI Taxonomy" id="205924"/>
    <lineage>
        <taxon>Eukaryota</taxon>
        <taxon>Fungi</taxon>
        <taxon>Fungi incertae sedis</taxon>
        <taxon>Mucoromycota</taxon>
        <taxon>Mortierellomycotina</taxon>
        <taxon>Mortierellomycetes</taxon>
        <taxon>Mortierellales</taxon>
        <taxon>Mortierellaceae</taxon>
        <taxon>Entomortierella</taxon>
    </lineage>
</organism>
<dbReference type="GO" id="GO:0006505">
    <property type="term" value="P:GPI anchor metabolic process"/>
    <property type="evidence" value="ECO:0007669"/>
    <property type="project" value="TreeGrafter"/>
</dbReference>
<dbReference type="AlphaFoldDB" id="A0A9P3H6Z3"/>
<reference evidence="13" key="1">
    <citation type="submission" date="2021-11" db="EMBL/GenBank/DDBJ databases">
        <authorList>
            <person name="Herlambang A."/>
            <person name="Guo Y."/>
            <person name="Takashima Y."/>
            <person name="Nishizawa T."/>
        </authorList>
    </citation>
    <scope>NUCLEOTIDE SEQUENCE</scope>
    <source>
        <strain evidence="13">E1425</strain>
    </source>
</reference>
<comment type="caution">
    <text evidence="13">The sequence shown here is derived from an EMBL/GenBank/DDBJ whole genome shotgun (WGS) entry which is preliminary data.</text>
</comment>
<evidence type="ECO:0000259" key="12">
    <source>
        <dbReference type="Pfam" id="PF25140"/>
    </source>
</evidence>
<feature type="domain" description="GPI inositol-deacylase transmembrane" evidence="12">
    <location>
        <begin position="626"/>
        <end position="920"/>
    </location>
</feature>
<feature type="domain" description="GPI inositol-deacylase PGAP1-like alpha/beta" evidence="11">
    <location>
        <begin position="63"/>
        <end position="300"/>
    </location>
</feature>
<feature type="transmembrane region" description="Helical" evidence="10">
    <location>
        <begin position="883"/>
        <end position="900"/>
    </location>
</feature>
<keyword evidence="6 10" id="KW-0256">Endoplasmic reticulum</keyword>
<dbReference type="InterPro" id="IPR029058">
    <property type="entry name" value="AB_hydrolase_fold"/>
</dbReference>
<keyword evidence="5 10" id="KW-0378">Hydrolase</keyword>
<accession>A0A9P3H6Z3</accession>
<feature type="transmembrane region" description="Helical" evidence="10">
    <location>
        <begin position="759"/>
        <end position="788"/>
    </location>
</feature>
<dbReference type="GO" id="GO:0005789">
    <property type="term" value="C:endoplasmic reticulum membrane"/>
    <property type="evidence" value="ECO:0007669"/>
    <property type="project" value="UniProtKB-SubCell"/>
</dbReference>
<name>A0A9P3H6Z3_9FUNG</name>
<evidence type="ECO:0000256" key="2">
    <source>
        <dbReference type="ARBA" id="ARBA00006931"/>
    </source>
</evidence>
<evidence type="ECO:0000256" key="3">
    <source>
        <dbReference type="ARBA" id="ARBA00022448"/>
    </source>
</evidence>
<evidence type="ECO:0000256" key="5">
    <source>
        <dbReference type="ARBA" id="ARBA00022801"/>
    </source>
</evidence>
<dbReference type="InterPro" id="IPR039529">
    <property type="entry name" value="PGAP1/BST1"/>
</dbReference>
<reference evidence="13" key="2">
    <citation type="journal article" date="2022" name="Microbiol. Resour. Announc.">
        <title>Whole-Genome Sequence of Entomortierella parvispora E1425, a Mucoromycotan Fungus Associated with Burkholderiaceae-Related Endosymbiotic Bacteria.</title>
        <authorList>
            <person name="Herlambang A."/>
            <person name="Guo Y."/>
            <person name="Takashima Y."/>
            <person name="Narisawa K."/>
            <person name="Ohta H."/>
            <person name="Nishizawa T."/>
        </authorList>
    </citation>
    <scope>NUCLEOTIDE SEQUENCE</scope>
    <source>
        <strain evidence="13">E1425</strain>
    </source>
</reference>
<evidence type="ECO:0000256" key="1">
    <source>
        <dbReference type="ARBA" id="ARBA00004477"/>
    </source>
</evidence>
<dbReference type="GO" id="GO:0015031">
    <property type="term" value="P:protein transport"/>
    <property type="evidence" value="ECO:0007669"/>
    <property type="project" value="UniProtKB-KW"/>
</dbReference>
<keyword evidence="7 10" id="KW-0653">Protein transport</keyword>
<evidence type="ECO:0000256" key="8">
    <source>
        <dbReference type="ARBA" id="ARBA00022989"/>
    </source>
</evidence>
<dbReference type="Pfam" id="PF25140">
    <property type="entry name" value="PGAP1_TMD"/>
    <property type="match status" value="1"/>
</dbReference>
<dbReference type="EMBL" id="BQFW01000005">
    <property type="protein sequence ID" value="GJJ71191.1"/>
    <property type="molecule type" value="Genomic_DNA"/>
</dbReference>
<proteinExistence type="inferred from homology"/>
<dbReference type="EC" id="3.1.-.-" evidence="10"/>
<gene>
    <name evidence="13" type="ORF">EMPS_03541</name>
</gene>
<protein>
    <recommendedName>
        <fullName evidence="10">GPI inositol-deacylase</fullName>
        <ecNumber evidence="10">3.1.-.-</ecNumber>
    </recommendedName>
</protein>